<accession>A0A3B0PMC6</accession>
<keyword evidence="2" id="KW-1185">Reference proteome</keyword>
<organism evidence="1 2">
    <name type="scientific">Mycoplasmopsis edwardii</name>
    <dbReference type="NCBI Taxonomy" id="53558"/>
    <lineage>
        <taxon>Bacteria</taxon>
        <taxon>Bacillati</taxon>
        <taxon>Mycoplasmatota</taxon>
        <taxon>Mycoplasmoidales</taxon>
        <taxon>Metamycoplasmataceae</taxon>
        <taxon>Mycoplasmopsis</taxon>
    </lineage>
</organism>
<reference evidence="2" key="1">
    <citation type="submission" date="2018-06" db="EMBL/GenBank/DDBJ databases">
        <authorList>
            <consortium name="Pathogen Informatics"/>
        </authorList>
    </citation>
    <scope>NUCLEOTIDE SEQUENCE [LARGE SCALE GENOMIC DNA]</scope>
    <source>
        <strain evidence="2">NCTC10132</strain>
    </source>
</reference>
<sequence>MLKYVTPSLLNVEKEQRLQMAETLIENGIKW</sequence>
<protein>
    <submittedName>
        <fullName evidence="1">Uncharacterized protein</fullName>
    </submittedName>
</protein>
<dbReference type="AlphaFoldDB" id="A0A3B0PMC6"/>
<evidence type="ECO:0000313" key="1">
    <source>
        <dbReference type="EMBL" id="SYV96937.1"/>
    </source>
</evidence>
<name>A0A3B0PMC6_9BACT</name>
<dbReference type="Proteomes" id="UP000257559">
    <property type="component" value="Chromosome"/>
</dbReference>
<dbReference type="KEGG" id="medw:NCTC10132_00281"/>
<proteinExistence type="predicted"/>
<dbReference type="EMBL" id="LS991951">
    <property type="protein sequence ID" value="SYV96937.1"/>
    <property type="molecule type" value="Genomic_DNA"/>
</dbReference>
<evidence type="ECO:0000313" key="2">
    <source>
        <dbReference type="Proteomes" id="UP000257559"/>
    </source>
</evidence>
<feature type="non-terminal residue" evidence="1">
    <location>
        <position position="31"/>
    </location>
</feature>
<gene>
    <name evidence="1" type="ORF">NCTC10132_00281</name>
</gene>